<proteinExistence type="predicted"/>
<keyword evidence="2" id="KW-1185">Reference proteome</keyword>
<dbReference type="Proteomes" id="UP000010478">
    <property type="component" value="Chromosome"/>
</dbReference>
<dbReference type="KEGG" id="oni:Osc7112_3210"/>
<evidence type="ECO:0000313" key="2">
    <source>
        <dbReference type="Proteomes" id="UP000010478"/>
    </source>
</evidence>
<name>K9VK57_9CYAN</name>
<dbReference type="HOGENOM" id="CLU_2754016_0_0_3"/>
<organism evidence="1 2">
    <name type="scientific">Phormidium nigroviride PCC 7112</name>
    <dbReference type="NCBI Taxonomy" id="179408"/>
    <lineage>
        <taxon>Bacteria</taxon>
        <taxon>Bacillati</taxon>
        <taxon>Cyanobacteriota</taxon>
        <taxon>Cyanophyceae</taxon>
        <taxon>Oscillatoriophycideae</taxon>
        <taxon>Oscillatoriales</taxon>
        <taxon>Oscillatoriaceae</taxon>
        <taxon>Phormidium</taxon>
    </lineage>
</organism>
<protein>
    <submittedName>
        <fullName evidence="1">Uncharacterized protein</fullName>
    </submittedName>
</protein>
<evidence type="ECO:0000313" key="1">
    <source>
        <dbReference type="EMBL" id="AFZ07595.1"/>
    </source>
</evidence>
<accession>K9VK57</accession>
<sequence>MNPGACILDGFGHAAWVRPIGQRPDSIQRIKIALSAQAHLNFKVQFDKTHILHHSRLTGKMPVKRRMNFL</sequence>
<gene>
    <name evidence="1" type="ORF">Osc7112_3210</name>
</gene>
<dbReference type="EMBL" id="CP003614">
    <property type="protein sequence ID" value="AFZ07595.1"/>
    <property type="molecule type" value="Genomic_DNA"/>
</dbReference>
<dbReference type="AlphaFoldDB" id="K9VK57"/>
<reference evidence="1 2" key="1">
    <citation type="submission" date="2012-05" db="EMBL/GenBank/DDBJ databases">
        <title>Finished chromosome of genome of Oscillatoria sp. PCC 7112.</title>
        <authorList>
            <consortium name="US DOE Joint Genome Institute"/>
            <person name="Gugger M."/>
            <person name="Coursin T."/>
            <person name="Rippka R."/>
            <person name="Tandeau De Marsac N."/>
            <person name="Huntemann M."/>
            <person name="Wei C.-L."/>
            <person name="Han J."/>
            <person name="Detter J.C."/>
            <person name="Han C."/>
            <person name="Tapia R."/>
            <person name="Davenport K."/>
            <person name="Daligault H."/>
            <person name="Erkkila T."/>
            <person name="Gu W."/>
            <person name="Munk A.C.C."/>
            <person name="Teshima H."/>
            <person name="Xu Y."/>
            <person name="Chain P."/>
            <person name="Chen A."/>
            <person name="Krypides N."/>
            <person name="Mavromatis K."/>
            <person name="Markowitz V."/>
            <person name="Szeto E."/>
            <person name="Ivanova N."/>
            <person name="Mikhailova N."/>
            <person name="Ovchinnikova G."/>
            <person name="Pagani I."/>
            <person name="Pati A."/>
            <person name="Goodwin L."/>
            <person name="Peters L."/>
            <person name="Pitluck S."/>
            <person name="Woyke T."/>
            <person name="Kerfeld C."/>
        </authorList>
    </citation>
    <scope>NUCLEOTIDE SEQUENCE [LARGE SCALE GENOMIC DNA]</scope>
    <source>
        <strain evidence="1 2">PCC 7112</strain>
    </source>
</reference>